<dbReference type="SUPFAM" id="SSF46785">
    <property type="entry name" value="Winged helix' DNA-binding domain"/>
    <property type="match status" value="1"/>
</dbReference>
<dbReference type="GO" id="GO:0003677">
    <property type="term" value="F:DNA binding"/>
    <property type="evidence" value="ECO:0007669"/>
    <property type="project" value="UniProtKB-KW"/>
</dbReference>
<dbReference type="PANTHER" id="PTHR33164:SF43">
    <property type="entry name" value="HTH-TYPE TRANSCRIPTIONAL REPRESSOR YETL"/>
    <property type="match status" value="1"/>
</dbReference>
<reference evidence="6 7" key="1">
    <citation type="submission" date="2019-10" db="EMBL/GenBank/DDBJ databases">
        <title>Georgenia wutianyii sp. nov. and Georgenia yuyongxinii sp. nov. isolated from plateau pika (Ochotona curzoniae) in the Qinghai-Tibet plateau of China.</title>
        <authorList>
            <person name="Tian Z."/>
        </authorList>
    </citation>
    <scope>NUCLEOTIDE SEQUENCE [LARGE SCALE GENOMIC DNA]</scope>
    <source>
        <strain evidence="6 7">JCM 19765</strain>
    </source>
</reference>
<dbReference type="RefSeq" id="WP_152195499.1">
    <property type="nucleotide sequence ID" value="NZ_VUKD01000003.1"/>
</dbReference>
<organism evidence="6 7">
    <name type="scientific">Georgenia subflava</name>
    <dbReference type="NCBI Taxonomy" id="1622177"/>
    <lineage>
        <taxon>Bacteria</taxon>
        <taxon>Bacillati</taxon>
        <taxon>Actinomycetota</taxon>
        <taxon>Actinomycetes</taxon>
        <taxon>Micrococcales</taxon>
        <taxon>Bogoriellaceae</taxon>
        <taxon>Georgenia</taxon>
    </lineage>
</organism>
<evidence type="ECO:0000256" key="3">
    <source>
        <dbReference type="ARBA" id="ARBA00023163"/>
    </source>
</evidence>
<dbReference type="InterPro" id="IPR036390">
    <property type="entry name" value="WH_DNA-bd_sf"/>
</dbReference>
<dbReference type="Pfam" id="PF12802">
    <property type="entry name" value="MarR_2"/>
    <property type="match status" value="1"/>
</dbReference>
<dbReference type="EMBL" id="WHPC01000044">
    <property type="protein sequence ID" value="MPV37653.1"/>
    <property type="molecule type" value="Genomic_DNA"/>
</dbReference>
<gene>
    <name evidence="6" type="ORF">GB881_11490</name>
</gene>
<keyword evidence="1" id="KW-0805">Transcription regulation</keyword>
<dbReference type="GO" id="GO:0003700">
    <property type="term" value="F:DNA-binding transcription factor activity"/>
    <property type="evidence" value="ECO:0007669"/>
    <property type="project" value="InterPro"/>
</dbReference>
<keyword evidence="3" id="KW-0804">Transcription</keyword>
<name>A0A6N7EKV1_9MICO</name>
<proteinExistence type="predicted"/>
<evidence type="ECO:0000256" key="2">
    <source>
        <dbReference type="ARBA" id="ARBA00023125"/>
    </source>
</evidence>
<dbReference type="SMART" id="SM00347">
    <property type="entry name" value="HTH_MARR"/>
    <property type="match status" value="1"/>
</dbReference>
<keyword evidence="2" id="KW-0238">DNA-binding</keyword>
<dbReference type="Gene3D" id="1.10.10.10">
    <property type="entry name" value="Winged helix-like DNA-binding domain superfamily/Winged helix DNA-binding domain"/>
    <property type="match status" value="1"/>
</dbReference>
<feature type="compositionally biased region" description="Basic and acidic residues" evidence="4">
    <location>
        <begin position="10"/>
        <end position="19"/>
    </location>
</feature>
<dbReference type="PROSITE" id="PS01117">
    <property type="entry name" value="HTH_MARR_1"/>
    <property type="match status" value="1"/>
</dbReference>
<keyword evidence="7" id="KW-1185">Reference proteome</keyword>
<dbReference type="InterPro" id="IPR000835">
    <property type="entry name" value="HTH_MarR-typ"/>
</dbReference>
<evidence type="ECO:0000259" key="5">
    <source>
        <dbReference type="PROSITE" id="PS50995"/>
    </source>
</evidence>
<evidence type="ECO:0000313" key="6">
    <source>
        <dbReference type="EMBL" id="MPV37653.1"/>
    </source>
</evidence>
<evidence type="ECO:0000256" key="4">
    <source>
        <dbReference type="SAM" id="MobiDB-lite"/>
    </source>
</evidence>
<dbReference type="InterPro" id="IPR036388">
    <property type="entry name" value="WH-like_DNA-bd_sf"/>
</dbReference>
<accession>A0A6N7EKV1</accession>
<dbReference type="AlphaFoldDB" id="A0A6N7EKV1"/>
<comment type="caution">
    <text evidence="6">The sequence shown here is derived from an EMBL/GenBank/DDBJ whole genome shotgun (WGS) entry which is preliminary data.</text>
</comment>
<feature type="region of interest" description="Disordered" evidence="4">
    <location>
        <begin position="1"/>
        <end position="35"/>
    </location>
</feature>
<dbReference type="InterPro" id="IPR039422">
    <property type="entry name" value="MarR/SlyA-like"/>
</dbReference>
<dbReference type="Proteomes" id="UP000437709">
    <property type="component" value="Unassembled WGS sequence"/>
</dbReference>
<dbReference type="PROSITE" id="PS50995">
    <property type="entry name" value="HTH_MARR_2"/>
    <property type="match status" value="1"/>
</dbReference>
<evidence type="ECO:0000313" key="7">
    <source>
        <dbReference type="Proteomes" id="UP000437709"/>
    </source>
</evidence>
<sequence>MTTDSPDLDEAPRADEASHRLSGPGVSDPPAQWPTGRLLSAAARRAERAWDAYLERWSLTHASLPLLAVLAGGPRSQREVAESLGVTEQTVSRMLAGLERSGYVARRRHATDRRRQAVSITETGSAALAALDDTAAVEALVAGPLTPDQVTILRELLVLLVEQGPTRRPGGAAAER</sequence>
<dbReference type="InterPro" id="IPR023187">
    <property type="entry name" value="Tscrpt_reg_MarR-type_CS"/>
</dbReference>
<protein>
    <submittedName>
        <fullName evidence="6">MarR family transcriptional regulator</fullName>
    </submittedName>
</protein>
<dbReference type="PRINTS" id="PR00598">
    <property type="entry name" value="HTHMARR"/>
</dbReference>
<dbReference type="PANTHER" id="PTHR33164">
    <property type="entry name" value="TRANSCRIPTIONAL REGULATOR, MARR FAMILY"/>
    <property type="match status" value="1"/>
</dbReference>
<evidence type="ECO:0000256" key="1">
    <source>
        <dbReference type="ARBA" id="ARBA00023015"/>
    </source>
</evidence>
<dbReference type="GO" id="GO:0006950">
    <property type="term" value="P:response to stress"/>
    <property type="evidence" value="ECO:0007669"/>
    <property type="project" value="TreeGrafter"/>
</dbReference>
<feature type="domain" description="HTH marR-type" evidence="5">
    <location>
        <begin position="32"/>
        <end position="162"/>
    </location>
</feature>